<dbReference type="GO" id="GO:0003677">
    <property type="term" value="F:DNA binding"/>
    <property type="evidence" value="ECO:0007669"/>
    <property type="project" value="UniProtKB-KW"/>
</dbReference>
<evidence type="ECO:0000256" key="7">
    <source>
        <dbReference type="ARBA" id="ARBA00023242"/>
    </source>
</evidence>
<keyword evidence="14" id="KW-1185">Reference proteome</keyword>
<dbReference type="AlphaFoldDB" id="A0ABC8RB44"/>
<evidence type="ECO:0000313" key="13">
    <source>
        <dbReference type="EMBL" id="CAK9142191.1"/>
    </source>
</evidence>
<feature type="compositionally biased region" description="Acidic residues" evidence="11">
    <location>
        <begin position="1"/>
        <end position="17"/>
    </location>
</feature>
<dbReference type="InterPro" id="IPR047854">
    <property type="entry name" value="RFC_lid"/>
</dbReference>
<evidence type="ECO:0000256" key="6">
    <source>
        <dbReference type="ARBA" id="ARBA00023125"/>
    </source>
</evidence>
<comment type="caution">
    <text evidence="13">The sequence shown here is derived from an EMBL/GenBank/DDBJ whole genome shotgun (WGS) entry which is preliminary data.</text>
</comment>
<evidence type="ECO:0000313" key="14">
    <source>
        <dbReference type="Proteomes" id="UP001642360"/>
    </source>
</evidence>
<keyword evidence="4" id="KW-0547">Nucleotide-binding</keyword>
<dbReference type="EMBL" id="CAUOFW020001203">
    <property type="protein sequence ID" value="CAK9142191.1"/>
    <property type="molecule type" value="Genomic_DNA"/>
</dbReference>
<comment type="subcellular location">
    <subcellularLocation>
        <location evidence="1">Nucleus</location>
    </subcellularLocation>
</comment>
<feature type="domain" description="AAA+ ATPase" evidence="12">
    <location>
        <begin position="406"/>
        <end position="565"/>
    </location>
</feature>
<protein>
    <recommendedName>
        <fullName evidence="10">Chromosome transmission fidelity protein 18 homolog</fullName>
    </recommendedName>
</protein>
<feature type="region of interest" description="Disordered" evidence="11">
    <location>
        <begin position="506"/>
        <end position="528"/>
    </location>
</feature>
<dbReference type="CDD" id="cd00009">
    <property type="entry name" value="AAA"/>
    <property type="match status" value="1"/>
</dbReference>
<dbReference type="InterPro" id="IPR003593">
    <property type="entry name" value="AAA+_ATPase"/>
</dbReference>
<dbReference type="Proteomes" id="UP001642360">
    <property type="component" value="Unassembled WGS sequence"/>
</dbReference>
<comment type="similarity">
    <text evidence="9">Belongs to the activator 1 small subunits family. CTF18 subfamily.</text>
</comment>
<feature type="compositionally biased region" description="Basic and acidic residues" evidence="11">
    <location>
        <begin position="506"/>
        <end position="519"/>
    </location>
</feature>
<feature type="compositionally biased region" description="Acidic residues" evidence="11">
    <location>
        <begin position="28"/>
        <end position="45"/>
    </location>
</feature>
<comment type="subunit">
    <text evidence="2">Heterotetramer of subunits RFC2, RFC3, RFC4 and RFC5 that can form a complex with RFC1.</text>
</comment>
<dbReference type="Gene3D" id="1.10.8.60">
    <property type="match status" value="1"/>
</dbReference>
<feature type="region of interest" description="Disordered" evidence="11">
    <location>
        <begin position="920"/>
        <end position="954"/>
    </location>
</feature>
<keyword evidence="8" id="KW-0131">Cell cycle</keyword>
<accession>A0ABC8RB44</accession>
<gene>
    <name evidence="13" type="ORF">ILEXP_LOCUS9846</name>
</gene>
<reference evidence="13 14" key="1">
    <citation type="submission" date="2024-02" db="EMBL/GenBank/DDBJ databases">
        <authorList>
            <person name="Vignale AGUSTIN F."/>
            <person name="Sosa J E."/>
            <person name="Modenutti C."/>
        </authorList>
    </citation>
    <scope>NUCLEOTIDE SEQUENCE [LARGE SCALE GENOMIC DNA]</scope>
</reference>
<feature type="compositionally biased region" description="Pro residues" evidence="11">
    <location>
        <begin position="53"/>
        <end position="72"/>
    </location>
</feature>
<dbReference type="CDD" id="cd18140">
    <property type="entry name" value="HLD_clamp_RFC"/>
    <property type="match status" value="1"/>
</dbReference>
<dbReference type="InterPro" id="IPR053016">
    <property type="entry name" value="CTF18-RFC_complex"/>
</dbReference>
<evidence type="ECO:0000256" key="5">
    <source>
        <dbReference type="ARBA" id="ARBA00022840"/>
    </source>
</evidence>
<dbReference type="GO" id="GO:0005634">
    <property type="term" value="C:nucleus"/>
    <property type="evidence" value="ECO:0007669"/>
    <property type="project" value="UniProtKB-SubCell"/>
</dbReference>
<dbReference type="GO" id="GO:0006260">
    <property type="term" value="P:DNA replication"/>
    <property type="evidence" value="ECO:0007669"/>
    <property type="project" value="UniProtKB-KW"/>
</dbReference>
<keyword evidence="6" id="KW-0238">DNA-binding</keyword>
<evidence type="ECO:0000256" key="9">
    <source>
        <dbReference type="ARBA" id="ARBA00043975"/>
    </source>
</evidence>
<dbReference type="Gene3D" id="3.40.50.300">
    <property type="entry name" value="P-loop containing nucleotide triphosphate hydrolases"/>
    <property type="match status" value="1"/>
</dbReference>
<dbReference type="SMART" id="SM00382">
    <property type="entry name" value="AAA"/>
    <property type="match status" value="1"/>
</dbReference>
<dbReference type="SUPFAM" id="SSF52540">
    <property type="entry name" value="P-loop containing nucleoside triphosphate hydrolases"/>
    <property type="match status" value="1"/>
</dbReference>
<evidence type="ECO:0000256" key="10">
    <source>
        <dbReference type="ARBA" id="ARBA00069525"/>
    </source>
</evidence>
<evidence type="ECO:0000259" key="12">
    <source>
        <dbReference type="SMART" id="SM00382"/>
    </source>
</evidence>
<dbReference type="GO" id="GO:0005524">
    <property type="term" value="F:ATP binding"/>
    <property type="evidence" value="ECO:0007669"/>
    <property type="project" value="UniProtKB-KW"/>
</dbReference>
<feature type="compositionally biased region" description="Polar residues" evidence="11">
    <location>
        <begin position="931"/>
        <end position="949"/>
    </location>
</feature>
<proteinExistence type="inferred from homology"/>
<evidence type="ECO:0000256" key="4">
    <source>
        <dbReference type="ARBA" id="ARBA00022741"/>
    </source>
</evidence>
<sequence length="1017" mass="114679">MDMDMDVPLPEELEFLEANDSHLHDYFDDYDDLEPDQPYPEEESEDPVHKHPPNPNPQLPPKPTLSIPPKPNPISDQSHIQISSKKRFRSDCPHSSNLENVGPPEDNAASLEEKRSRTDEVDEDWLRYSPSRRQNEEVSTVVVEEEKFVSRYASDIDGDCVSVTGPDGERVYAKISRFGKEVTSKKLEMKAHSIGLIPEPINVLMQKVEHDALTKALHASVEGQSDVILPEMPVVKEQLWVDKYAPNSFLELLSDEQTNREVLLWLKQWDSCVFGCDIKTTTDDVLSDLRRHSSVAQRPKFSNMSSFAKSREPRFHKESFNICNNLDQEGSVPKGIQEPWNKKHKGSGPPEQKVSYIWVKDNLCYSAAQWVWIMTMDANVIRELYEVVVFRDKVVDALILKIYLAILNILLLCGPPGLGKTTLAHVAARHCGYRVVEECDSAQINASDDRSSSTIEAKIVDVVQMNSVMGDSKPKCLVIDEIDGALGEGKGAVEVILKMASAERKTDTGKENVSHEEQSGRQSSKRKQKNASLIRPVICICNELYAPALRPLRQVAKVLIFVQPTTSRVVSRLKYISNKEGLKTSSIALTALAGYTECDIRACLNTLQFLNKKKENLKVLEISSQLVGRKDTSKSVFDVWKEIFQKRRVKQERISGNGSSSMSNEFEFLHNLISNRGDYDLILDGIHENILQLHYHDPLMRKTVKCLHNLGVSDMIHQYIMRTQQMSLQVYQPSIAIAVHGLIAQVERPNIGWPKSFQRYRTSLVERMEIFHSWHYKISPYISRHLSTKSFVEDLISPLLHLLSPPTLRPVALHLLSEKEKNDLVQLVNFMVSYAITYKNVKSNPLHSTLRHEVDLDASALSFDPPISDFINFQGYKSGHFVLASAVKQVLVHEVEKQKILQGSINRSVHPPDVCNKKNQAMAGGKMGRTPSRSDSATTSAGKMTNTKNPLIPQHYGLTTTSNPSTSDCNRTTTASVILKSSEKKKKRYTDSSSFFDSAFDIAWSLHTVKLVVTSKA</sequence>
<evidence type="ECO:0000256" key="2">
    <source>
        <dbReference type="ARBA" id="ARBA00011480"/>
    </source>
</evidence>
<dbReference type="InterPro" id="IPR003959">
    <property type="entry name" value="ATPase_AAA_core"/>
</dbReference>
<evidence type="ECO:0000256" key="1">
    <source>
        <dbReference type="ARBA" id="ARBA00004123"/>
    </source>
</evidence>
<name>A0ABC8RB44_9AQUA</name>
<dbReference type="Pfam" id="PF00004">
    <property type="entry name" value="AAA"/>
    <property type="match status" value="1"/>
</dbReference>
<evidence type="ECO:0000256" key="11">
    <source>
        <dbReference type="SAM" id="MobiDB-lite"/>
    </source>
</evidence>
<dbReference type="PANTHER" id="PTHR46765">
    <property type="entry name" value="P-LOOP CONTAINING NUCLEOSIDE TRIPHOSPHATE HYDROLASES SUPERFAMILY PROTEIN"/>
    <property type="match status" value="1"/>
</dbReference>
<keyword evidence="3" id="KW-0235">DNA replication</keyword>
<evidence type="ECO:0000256" key="3">
    <source>
        <dbReference type="ARBA" id="ARBA00022705"/>
    </source>
</evidence>
<dbReference type="PANTHER" id="PTHR46765:SF1">
    <property type="entry name" value="P-LOOP CONTAINING NUCLEOSIDE TRIPHOSPHATE HYDROLASES SUPERFAMILY PROTEIN"/>
    <property type="match status" value="1"/>
</dbReference>
<dbReference type="InterPro" id="IPR027417">
    <property type="entry name" value="P-loop_NTPase"/>
</dbReference>
<evidence type="ECO:0000256" key="8">
    <source>
        <dbReference type="ARBA" id="ARBA00023306"/>
    </source>
</evidence>
<keyword evidence="7" id="KW-0539">Nucleus</keyword>
<keyword evidence="5" id="KW-0067">ATP-binding</keyword>
<feature type="region of interest" description="Disordered" evidence="11">
    <location>
        <begin position="1"/>
        <end position="122"/>
    </location>
</feature>
<dbReference type="FunFam" id="1.10.8.60:FF:000074">
    <property type="entry name" value="Chromosome transmission fidelity protein 18"/>
    <property type="match status" value="1"/>
</dbReference>
<organism evidence="13 14">
    <name type="scientific">Ilex paraguariensis</name>
    <name type="common">yerba mate</name>
    <dbReference type="NCBI Taxonomy" id="185542"/>
    <lineage>
        <taxon>Eukaryota</taxon>
        <taxon>Viridiplantae</taxon>
        <taxon>Streptophyta</taxon>
        <taxon>Embryophyta</taxon>
        <taxon>Tracheophyta</taxon>
        <taxon>Spermatophyta</taxon>
        <taxon>Magnoliopsida</taxon>
        <taxon>eudicotyledons</taxon>
        <taxon>Gunneridae</taxon>
        <taxon>Pentapetalae</taxon>
        <taxon>asterids</taxon>
        <taxon>campanulids</taxon>
        <taxon>Aquifoliales</taxon>
        <taxon>Aquifoliaceae</taxon>
        <taxon>Ilex</taxon>
    </lineage>
</organism>